<name>A0A328ASU5_9CAUL</name>
<dbReference type="SUPFAM" id="SSF55729">
    <property type="entry name" value="Acyl-CoA N-acyltransferases (Nat)"/>
    <property type="match status" value="1"/>
</dbReference>
<proteinExistence type="predicted"/>
<dbReference type="OrthoDB" id="359414at2"/>
<dbReference type="InterPro" id="IPR000182">
    <property type="entry name" value="GNAT_dom"/>
</dbReference>
<dbReference type="AlphaFoldDB" id="A0A328ASU5"/>
<dbReference type="Pfam" id="PF00583">
    <property type="entry name" value="Acetyltransf_1"/>
    <property type="match status" value="1"/>
</dbReference>
<evidence type="ECO:0000259" key="1">
    <source>
        <dbReference type="PROSITE" id="PS51186"/>
    </source>
</evidence>
<dbReference type="Gene3D" id="3.40.630.30">
    <property type="match status" value="1"/>
</dbReference>
<dbReference type="CDD" id="cd04301">
    <property type="entry name" value="NAT_SF"/>
    <property type="match status" value="1"/>
</dbReference>
<accession>A0A328ASU5</accession>
<dbReference type="GO" id="GO:0016747">
    <property type="term" value="F:acyltransferase activity, transferring groups other than amino-acyl groups"/>
    <property type="evidence" value="ECO:0007669"/>
    <property type="project" value="InterPro"/>
</dbReference>
<keyword evidence="3" id="KW-1185">Reference proteome</keyword>
<protein>
    <submittedName>
        <fullName evidence="2">GNAT family N-acetyltransferase</fullName>
    </submittedName>
</protein>
<evidence type="ECO:0000313" key="2">
    <source>
        <dbReference type="EMBL" id="RAK58153.1"/>
    </source>
</evidence>
<dbReference type="EMBL" id="QFYR01000001">
    <property type="protein sequence ID" value="RAK58153.1"/>
    <property type="molecule type" value="Genomic_DNA"/>
</dbReference>
<gene>
    <name evidence="2" type="ORF">DJ018_00430</name>
</gene>
<reference evidence="3" key="1">
    <citation type="submission" date="2018-05" db="EMBL/GenBank/DDBJ databases">
        <authorList>
            <person name="Li X."/>
        </authorList>
    </citation>
    <scope>NUCLEOTIDE SEQUENCE [LARGE SCALE GENOMIC DNA]</scope>
    <source>
        <strain evidence="3">YIM 73061</strain>
    </source>
</reference>
<comment type="caution">
    <text evidence="2">The sequence shown here is derived from an EMBL/GenBank/DDBJ whole genome shotgun (WGS) entry which is preliminary data.</text>
</comment>
<evidence type="ECO:0000313" key="3">
    <source>
        <dbReference type="Proteomes" id="UP000249725"/>
    </source>
</evidence>
<sequence length="181" mass="19261">MTQDCANVRVRPLQAADLPAALEIQAAIYPTFLLEDEPAFASRLDVAAPYCLAATRDGALVGYLLAHGWPSEAPPPVGTVLAREAPSEILFIHDLAISTPERGLGLGRILISRAFDLAARDGLAVAELIAVEGAAPYWRRLGFADSIAPPHLAAKVAGYGPQARWMTRRIALPADESRADA</sequence>
<keyword evidence="2" id="KW-0808">Transferase</keyword>
<organism evidence="2 3">
    <name type="scientific">Phenylobacterium deserti</name>
    <dbReference type="NCBI Taxonomy" id="1914756"/>
    <lineage>
        <taxon>Bacteria</taxon>
        <taxon>Pseudomonadati</taxon>
        <taxon>Pseudomonadota</taxon>
        <taxon>Alphaproteobacteria</taxon>
        <taxon>Caulobacterales</taxon>
        <taxon>Caulobacteraceae</taxon>
        <taxon>Phenylobacterium</taxon>
    </lineage>
</organism>
<dbReference type="InterPro" id="IPR016181">
    <property type="entry name" value="Acyl_CoA_acyltransferase"/>
</dbReference>
<feature type="domain" description="N-acetyltransferase" evidence="1">
    <location>
        <begin position="8"/>
        <end position="171"/>
    </location>
</feature>
<dbReference type="Proteomes" id="UP000249725">
    <property type="component" value="Unassembled WGS sequence"/>
</dbReference>
<dbReference type="PROSITE" id="PS51186">
    <property type="entry name" value="GNAT"/>
    <property type="match status" value="1"/>
</dbReference>